<sequence>MSDKKRNLPAKWEAEKKAVRATQVAFDVGEQIQYVIRKEALDKNVNPSDRIRQILGLKVTRKPKRLRLSVSLSDEDLTFLAEQYQLEKYDTIEVKRRAAEQLVAHVRNIIEQE</sequence>
<reference evidence="2" key="1">
    <citation type="journal article" date="2019" name="Int. J. Syst. Evol. Microbiol.">
        <title>The Global Catalogue of Microorganisms (GCM) 10K type strain sequencing project: providing services to taxonomists for standard genome sequencing and annotation.</title>
        <authorList>
            <consortium name="The Broad Institute Genomics Platform"/>
            <consortium name="The Broad Institute Genome Sequencing Center for Infectious Disease"/>
            <person name="Wu L."/>
            <person name="Ma J."/>
        </authorList>
    </citation>
    <scope>NUCLEOTIDE SEQUENCE [LARGE SCALE GENOMIC DNA]</scope>
    <source>
        <strain evidence="2">KCTC 42953</strain>
    </source>
</reference>
<name>A0ABV7JG56_9GAMM</name>
<dbReference type="EMBL" id="JBHRTS010000011">
    <property type="protein sequence ID" value="MFC3195880.1"/>
    <property type="molecule type" value="Genomic_DNA"/>
</dbReference>
<proteinExistence type="predicted"/>
<comment type="caution">
    <text evidence="1">The sequence shown here is derived from an EMBL/GenBank/DDBJ whole genome shotgun (WGS) entry which is preliminary data.</text>
</comment>
<dbReference type="Proteomes" id="UP001595533">
    <property type="component" value="Unassembled WGS sequence"/>
</dbReference>
<accession>A0ABV7JG56</accession>
<gene>
    <name evidence="1" type="ORF">ACFODZ_16620</name>
</gene>
<evidence type="ECO:0000313" key="2">
    <source>
        <dbReference type="Proteomes" id="UP001595533"/>
    </source>
</evidence>
<keyword evidence="2" id="KW-1185">Reference proteome</keyword>
<protein>
    <recommendedName>
        <fullName evidence="3">Ribbon-helix-helix protein, CopG family</fullName>
    </recommendedName>
</protein>
<organism evidence="1 2">
    <name type="scientific">Marinicella sediminis</name>
    <dbReference type="NCBI Taxonomy" id="1792834"/>
    <lineage>
        <taxon>Bacteria</taxon>
        <taxon>Pseudomonadati</taxon>
        <taxon>Pseudomonadota</taxon>
        <taxon>Gammaproteobacteria</taxon>
        <taxon>Lysobacterales</taxon>
        <taxon>Marinicellaceae</taxon>
        <taxon>Marinicella</taxon>
    </lineage>
</organism>
<evidence type="ECO:0008006" key="3">
    <source>
        <dbReference type="Google" id="ProtNLM"/>
    </source>
</evidence>
<evidence type="ECO:0000313" key="1">
    <source>
        <dbReference type="EMBL" id="MFC3195880.1"/>
    </source>
</evidence>
<dbReference type="RefSeq" id="WP_077412772.1">
    <property type="nucleotide sequence ID" value="NZ_JBHRTS010000011.1"/>
</dbReference>